<accession>D8R268</accession>
<dbReference type="Proteomes" id="UP000001514">
    <property type="component" value="Unassembled WGS sequence"/>
</dbReference>
<keyword evidence="2 6" id="KW-0813">Transport</keyword>
<keyword evidence="4 6" id="KW-1133">Transmembrane helix</keyword>
<dbReference type="GO" id="GO:0005886">
    <property type="term" value="C:plasma membrane"/>
    <property type="evidence" value="ECO:0000318"/>
    <property type="project" value="GO_Central"/>
</dbReference>
<dbReference type="InParanoid" id="D8R268"/>
<dbReference type="EMBL" id="GL377570">
    <property type="protein sequence ID" value="EFJ33674.1"/>
    <property type="molecule type" value="Genomic_DNA"/>
</dbReference>
<keyword evidence="6" id="KW-0769">Symport</keyword>
<dbReference type="AlphaFoldDB" id="D8R268"/>
<organism evidence="8">
    <name type="scientific">Selaginella moellendorffii</name>
    <name type="common">Spikemoss</name>
    <dbReference type="NCBI Taxonomy" id="88036"/>
    <lineage>
        <taxon>Eukaryota</taxon>
        <taxon>Viridiplantae</taxon>
        <taxon>Streptophyta</taxon>
        <taxon>Embryophyta</taxon>
        <taxon>Tracheophyta</taxon>
        <taxon>Lycopodiopsida</taxon>
        <taxon>Selaginellales</taxon>
        <taxon>Selaginellaceae</taxon>
        <taxon>Selaginella</taxon>
    </lineage>
</organism>
<keyword evidence="8" id="KW-1185">Reference proteome</keyword>
<dbReference type="PRINTS" id="PR00173">
    <property type="entry name" value="EDTRNSPORT"/>
</dbReference>
<dbReference type="Gramene" id="EFJ33674">
    <property type="protein sequence ID" value="EFJ33674"/>
    <property type="gene ID" value="SELMODRAFT_406383"/>
</dbReference>
<reference evidence="7 8" key="1">
    <citation type="journal article" date="2011" name="Science">
        <title>The Selaginella genome identifies genetic changes associated with the evolution of vascular plants.</title>
        <authorList>
            <person name="Banks J.A."/>
            <person name="Nishiyama T."/>
            <person name="Hasebe M."/>
            <person name="Bowman J.L."/>
            <person name="Gribskov M."/>
            <person name="dePamphilis C."/>
            <person name="Albert V.A."/>
            <person name="Aono N."/>
            <person name="Aoyama T."/>
            <person name="Ambrose B.A."/>
            <person name="Ashton N.W."/>
            <person name="Axtell M.J."/>
            <person name="Barker E."/>
            <person name="Barker M.S."/>
            <person name="Bennetzen J.L."/>
            <person name="Bonawitz N.D."/>
            <person name="Chapple C."/>
            <person name="Cheng C."/>
            <person name="Correa L.G."/>
            <person name="Dacre M."/>
            <person name="DeBarry J."/>
            <person name="Dreyer I."/>
            <person name="Elias M."/>
            <person name="Engstrom E.M."/>
            <person name="Estelle M."/>
            <person name="Feng L."/>
            <person name="Finet C."/>
            <person name="Floyd S.K."/>
            <person name="Frommer W.B."/>
            <person name="Fujita T."/>
            <person name="Gramzow L."/>
            <person name="Gutensohn M."/>
            <person name="Harholt J."/>
            <person name="Hattori M."/>
            <person name="Heyl A."/>
            <person name="Hirai T."/>
            <person name="Hiwatashi Y."/>
            <person name="Ishikawa M."/>
            <person name="Iwata M."/>
            <person name="Karol K.G."/>
            <person name="Koehler B."/>
            <person name="Kolukisaoglu U."/>
            <person name="Kubo M."/>
            <person name="Kurata T."/>
            <person name="Lalonde S."/>
            <person name="Li K."/>
            <person name="Li Y."/>
            <person name="Litt A."/>
            <person name="Lyons E."/>
            <person name="Manning G."/>
            <person name="Maruyama T."/>
            <person name="Michael T.P."/>
            <person name="Mikami K."/>
            <person name="Miyazaki S."/>
            <person name="Morinaga S."/>
            <person name="Murata T."/>
            <person name="Mueller-Roeber B."/>
            <person name="Nelson D.R."/>
            <person name="Obara M."/>
            <person name="Oguri Y."/>
            <person name="Olmstead R.G."/>
            <person name="Onodera N."/>
            <person name="Petersen B.L."/>
            <person name="Pils B."/>
            <person name="Prigge M."/>
            <person name="Rensing S.A."/>
            <person name="Riano-Pachon D.M."/>
            <person name="Roberts A.W."/>
            <person name="Sato Y."/>
            <person name="Scheller H.V."/>
            <person name="Schulz B."/>
            <person name="Schulz C."/>
            <person name="Shakirov E.V."/>
            <person name="Shibagaki N."/>
            <person name="Shinohara N."/>
            <person name="Shippen D.E."/>
            <person name="Soerensen I."/>
            <person name="Sotooka R."/>
            <person name="Sugimoto N."/>
            <person name="Sugita M."/>
            <person name="Sumikawa N."/>
            <person name="Tanurdzic M."/>
            <person name="Theissen G."/>
            <person name="Ulvskov P."/>
            <person name="Wakazuki S."/>
            <person name="Weng J.K."/>
            <person name="Willats W.W."/>
            <person name="Wipf D."/>
            <person name="Wolf P.G."/>
            <person name="Yang L."/>
            <person name="Zimmer A.D."/>
            <person name="Zhu Q."/>
            <person name="Mitros T."/>
            <person name="Hellsten U."/>
            <person name="Loque D."/>
            <person name="Otillar R."/>
            <person name="Salamov A."/>
            <person name="Schmutz J."/>
            <person name="Shapiro H."/>
            <person name="Lindquist E."/>
            <person name="Lucas S."/>
            <person name="Rokhsar D."/>
            <person name="Grigoriev I.V."/>
        </authorList>
    </citation>
    <scope>NUCLEOTIDE SEQUENCE [LARGE SCALE GENOMIC DNA]</scope>
</reference>
<dbReference type="GO" id="GO:0015175">
    <property type="term" value="F:neutral L-amino acid transmembrane transporter activity"/>
    <property type="evidence" value="ECO:0000318"/>
    <property type="project" value="GO_Central"/>
</dbReference>
<feature type="transmembrane region" description="Helical" evidence="6">
    <location>
        <begin position="237"/>
        <end position="263"/>
    </location>
</feature>
<evidence type="ECO:0000256" key="2">
    <source>
        <dbReference type="ARBA" id="ARBA00022448"/>
    </source>
</evidence>
<evidence type="ECO:0000256" key="3">
    <source>
        <dbReference type="ARBA" id="ARBA00022692"/>
    </source>
</evidence>
<dbReference type="InterPro" id="IPR001991">
    <property type="entry name" value="Na-dicarboxylate_symporter"/>
</dbReference>
<name>D8R268_SELML</name>
<dbReference type="InterPro" id="IPR036458">
    <property type="entry name" value="Na:dicarbo_symporter_sf"/>
</dbReference>
<dbReference type="PANTHER" id="PTHR11958:SF63">
    <property type="entry name" value="AMINO ACID TRANSPORTER"/>
    <property type="match status" value="1"/>
</dbReference>
<feature type="transmembrane region" description="Helical" evidence="6">
    <location>
        <begin position="204"/>
        <end position="225"/>
    </location>
</feature>
<dbReference type="OrthoDB" id="5877963at2759"/>
<feature type="transmembrane region" description="Helical" evidence="6">
    <location>
        <begin position="166"/>
        <end position="184"/>
    </location>
</feature>
<dbReference type="HOGENOM" id="CLU_019375_3_2_1"/>
<keyword evidence="3 6" id="KW-0812">Transmembrane</keyword>
<sequence length="447" mass="48084">MALCRSDTLVWWTLLGVVCGIGLGAALYRAHCSDLTIELIGYPGELYLRALQQLVLPLIVFALMSGVFSLRHTQHGVGRITRWSLFYYLISMLLAVVLGITLVYLIKPGQSRPFSTTNDKCTRNNITITSVSLQENAAATLVEPLLQIGRDLIPTNFVAAAAKSDYLGMVAFAIVFAFFVNTFGEKADSLVQLVELCNAIIMKIIFAVITLTPIGVASLTASALLKACDVFRLLKALGLFVGTVLGGLMLHSLILLPLMVMLLSRRNPFNALKNFFPALIMGLGTSSGAVTMPVTMNCAVASGCDPNLVRFVIPLGTNINRDGSALYEAVSVLFICQAHGLDLPPAKLFVLAIAATLAAVGCGPVPNSGLLTMIVALQSIGYSQFVGDVSLLYAVDWLLCAVRTSVNIWGDGCACLIVDAWNKRYVDPKSNLEEIREPLLSSDSIDF</sequence>
<evidence type="ECO:0000256" key="4">
    <source>
        <dbReference type="ARBA" id="ARBA00022989"/>
    </source>
</evidence>
<dbReference type="InterPro" id="IPR050746">
    <property type="entry name" value="DAACS"/>
</dbReference>
<dbReference type="SUPFAM" id="SSF118215">
    <property type="entry name" value="Proton glutamate symport protein"/>
    <property type="match status" value="1"/>
</dbReference>
<keyword evidence="5 6" id="KW-0472">Membrane</keyword>
<evidence type="ECO:0000256" key="6">
    <source>
        <dbReference type="RuleBase" id="RU361216"/>
    </source>
</evidence>
<comment type="similarity">
    <text evidence="6">Belongs to the dicarboxylate/amino acid:cation symporter (DAACS) (TC 2.A.23) family.</text>
</comment>
<evidence type="ECO:0000256" key="5">
    <source>
        <dbReference type="ARBA" id="ARBA00023136"/>
    </source>
</evidence>
<dbReference type="OMA" id="VDWFMGI"/>
<dbReference type="Gene3D" id="1.10.3860.10">
    <property type="entry name" value="Sodium:dicarboxylate symporter"/>
    <property type="match status" value="1"/>
</dbReference>
<comment type="subcellular location">
    <subcellularLocation>
        <location evidence="1 6">Membrane</location>
        <topology evidence="1 6">Multi-pass membrane protein</topology>
    </subcellularLocation>
</comment>
<protein>
    <recommendedName>
        <fullName evidence="6">Amino acid transporter</fullName>
    </recommendedName>
</protein>
<feature type="transmembrane region" description="Helical" evidence="6">
    <location>
        <begin position="275"/>
        <end position="296"/>
    </location>
</feature>
<dbReference type="GO" id="GO:0005313">
    <property type="term" value="F:L-glutamate transmembrane transporter activity"/>
    <property type="evidence" value="ECO:0000318"/>
    <property type="project" value="GO_Central"/>
</dbReference>
<dbReference type="PANTHER" id="PTHR11958">
    <property type="entry name" value="SODIUM/DICARBOXYLATE SYMPORTER-RELATED"/>
    <property type="match status" value="1"/>
</dbReference>
<feature type="transmembrane region" description="Helical" evidence="6">
    <location>
        <begin position="9"/>
        <end position="30"/>
    </location>
</feature>
<dbReference type="eggNOG" id="KOG3787">
    <property type="taxonomic scope" value="Eukaryota"/>
</dbReference>
<dbReference type="KEGG" id="smo:SELMODRAFT_406383"/>
<dbReference type="GO" id="GO:0015501">
    <property type="term" value="F:glutamate:sodium symporter activity"/>
    <property type="evidence" value="ECO:0000318"/>
    <property type="project" value="GO_Central"/>
</dbReference>
<feature type="transmembrane region" description="Helical" evidence="6">
    <location>
        <begin position="85"/>
        <end position="106"/>
    </location>
</feature>
<evidence type="ECO:0000256" key="1">
    <source>
        <dbReference type="ARBA" id="ARBA00004141"/>
    </source>
</evidence>
<feature type="transmembrane region" description="Helical" evidence="6">
    <location>
        <begin position="50"/>
        <end position="73"/>
    </location>
</feature>
<gene>
    <name evidence="7" type="ORF">SELMODRAFT_406383</name>
</gene>
<dbReference type="Pfam" id="PF00375">
    <property type="entry name" value="SDF"/>
    <property type="match status" value="1"/>
</dbReference>
<evidence type="ECO:0000313" key="7">
    <source>
        <dbReference type="EMBL" id="EFJ33674.1"/>
    </source>
</evidence>
<evidence type="ECO:0000313" key="8">
    <source>
        <dbReference type="Proteomes" id="UP000001514"/>
    </source>
</evidence>
<dbReference type="STRING" id="88036.D8R268"/>
<proteinExistence type="inferred from homology"/>